<dbReference type="Proteomes" id="UP000320176">
    <property type="component" value="Unassembled WGS sequence"/>
</dbReference>
<reference evidence="1 2" key="1">
    <citation type="submission" date="2019-02" db="EMBL/GenBank/DDBJ databases">
        <title>Deep-cultivation of Planctomycetes and their phenomic and genomic characterization uncovers novel biology.</title>
        <authorList>
            <person name="Wiegand S."/>
            <person name="Jogler M."/>
            <person name="Boedeker C."/>
            <person name="Pinto D."/>
            <person name="Vollmers J."/>
            <person name="Rivas-Marin E."/>
            <person name="Kohn T."/>
            <person name="Peeters S.H."/>
            <person name="Heuer A."/>
            <person name="Rast P."/>
            <person name="Oberbeckmann S."/>
            <person name="Bunk B."/>
            <person name="Jeske O."/>
            <person name="Meyerdierks A."/>
            <person name="Storesund J.E."/>
            <person name="Kallscheuer N."/>
            <person name="Luecker S."/>
            <person name="Lage O.M."/>
            <person name="Pohl T."/>
            <person name="Merkel B.J."/>
            <person name="Hornburger P."/>
            <person name="Mueller R.-W."/>
            <person name="Bruemmer F."/>
            <person name="Labrenz M."/>
            <person name="Spormann A.M."/>
            <person name="Op Den Camp H."/>
            <person name="Overmann J."/>
            <person name="Amann R."/>
            <person name="Jetten M.S.M."/>
            <person name="Mascher T."/>
            <person name="Medema M.H."/>
            <person name="Devos D.P."/>
            <person name="Kaster A.-K."/>
            <person name="Ovreas L."/>
            <person name="Rohde M."/>
            <person name="Galperin M.Y."/>
            <person name="Jogler C."/>
        </authorList>
    </citation>
    <scope>NUCLEOTIDE SEQUENCE [LARGE SCALE GENOMIC DNA]</scope>
    <source>
        <strain evidence="1 2">Pla52n</strain>
    </source>
</reference>
<accession>A0A5C6AFX1</accession>
<organism evidence="1 2">
    <name type="scientific">Stieleria varia</name>
    <dbReference type="NCBI Taxonomy" id="2528005"/>
    <lineage>
        <taxon>Bacteria</taxon>
        <taxon>Pseudomonadati</taxon>
        <taxon>Planctomycetota</taxon>
        <taxon>Planctomycetia</taxon>
        <taxon>Pirellulales</taxon>
        <taxon>Pirellulaceae</taxon>
        <taxon>Stieleria</taxon>
    </lineage>
</organism>
<protein>
    <submittedName>
        <fullName evidence="1">Uncharacterized protein</fullName>
    </submittedName>
</protein>
<keyword evidence="2" id="KW-1185">Reference proteome</keyword>
<dbReference type="EMBL" id="SJPN01000006">
    <property type="protein sequence ID" value="TWT98306.1"/>
    <property type="molecule type" value="Genomic_DNA"/>
</dbReference>
<proteinExistence type="predicted"/>
<evidence type="ECO:0000313" key="2">
    <source>
        <dbReference type="Proteomes" id="UP000320176"/>
    </source>
</evidence>
<dbReference type="AlphaFoldDB" id="A0A5C6AFX1"/>
<gene>
    <name evidence="1" type="ORF">Pla52n_48170</name>
</gene>
<comment type="caution">
    <text evidence="1">The sequence shown here is derived from an EMBL/GenBank/DDBJ whole genome shotgun (WGS) entry which is preliminary data.</text>
</comment>
<evidence type="ECO:0000313" key="1">
    <source>
        <dbReference type="EMBL" id="TWT98306.1"/>
    </source>
</evidence>
<name>A0A5C6AFX1_9BACT</name>
<sequence length="99" mass="11192">MPLRDKNSTHHNEDRTENTCREIHLGIISPRDFGKETGQLFSARPEQRQKNTSLCEYLKNHLTDTANPLQTVTLHYVAGESCGKEVEKAASEEADPERA</sequence>